<sequence length="44" mass="5121">MDWTISSQASSRGEEGSTTRTSKVMYQKVPRMPGFNLKIEFKFY</sequence>
<protein>
    <submittedName>
        <fullName evidence="2">Uncharacterized protein</fullName>
    </submittedName>
</protein>
<dbReference type="AlphaFoldDB" id="A0A6C0H0N0"/>
<feature type="region of interest" description="Disordered" evidence="1">
    <location>
        <begin position="1"/>
        <end position="25"/>
    </location>
</feature>
<name>A0A6C0H0N0_9ZZZZ</name>
<proteinExistence type="predicted"/>
<dbReference type="EMBL" id="MN739834">
    <property type="protein sequence ID" value="QHT73940.1"/>
    <property type="molecule type" value="Genomic_DNA"/>
</dbReference>
<evidence type="ECO:0000256" key="1">
    <source>
        <dbReference type="SAM" id="MobiDB-lite"/>
    </source>
</evidence>
<reference evidence="2" key="1">
    <citation type="journal article" date="2020" name="Nature">
        <title>Giant virus diversity and host interactions through global metagenomics.</title>
        <authorList>
            <person name="Schulz F."/>
            <person name="Roux S."/>
            <person name="Paez-Espino D."/>
            <person name="Jungbluth S."/>
            <person name="Walsh D.A."/>
            <person name="Denef V.J."/>
            <person name="McMahon K.D."/>
            <person name="Konstantinidis K.T."/>
            <person name="Eloe-Fadrosh E.A."/>
            <person name="Kyrpides N.C."/>
            <person name="Woyke T."/>
        </authorList>
    </citation>
    <scope>NUCLEOTIDE SEQUENCE</scope>
    <source>
        <strain evidence="2">GVMAG-M-3300023179-4</strain>
    </source>
</reference>
<accession>A0A6C0H0N0</accession>
<feature type="compositionally biased region" description="Polar residues" evidence="1">
    <location>
        <begin position="1"/>
        <end position="11"/>
    </location>
</feature>
<organism evidence="2">
    <name type="scientific">viral metagenome</name>
    <dbReference type="NCBI Taxonomy" id="1070528"/>
    <lineage>
        <taxon>unclassified sequences</taxon>
        <taxon>metagenomes</taxon>
        <taxon>organismal metagenomes</taxon>
    </lineage>
</organism>
<evidence type="ECO:0000313" key="2">
    <source>
        <dbReference type="EMBL" id="QHT73940.1"/>
    </source>
</evidence>